<protein>
    <submittedName>
        <fullName evidence="1">Uncharacterized protein</fullName>
    </submittedName>
</protein>
<dbReference type="RefSeq" id="WP_189041011.1">
    <property type="nucleotide sequence ID" value="NZ_BMNB01000003.1"/>
</dbReference>
<keyword evidence="2" id="KW-1185">Reference proteome</keyword>
<sequence length="330" mass="35043">MSDKLYTDADVAIAVAAIARSWGYDSVAAMDAVPDQDAPMARAEARAVLDALVADGWRRAGAAPDTAAAGTTGPNWSHEIAFDDTGDWSIGHPDGCPGQAGGDCDVQRLAFGQVDAGFFNRYAGHRYRCDVNDLRDRFLFGARIENEPAGLAPWDRYDDCGRCVLVAALGGPVRVTQADCPTHGINPTTQPEETTMTPIDLINQANKIAPIPAVENDATRTAWIRHYAALALAAYAALRAETSDLPRNPQPGSRPDIGYLAVLANSATAATAALDDSGDAPNLIWDLTPEAGALNGEWEEWLAEVLVKRGINPGHIDPDLDPADFTPATV</sequence>
<gene>
    <name evidence="1" type="ORF">GCM10011608_09630</name>
</gene>
<dbReference type="Proteomes" id="UP000608890">
    <property type="component" value="Unassembled WGS sequence"/>
</dbReference>
<proteinExistence type="predicted"/>
<evidence type="ECO:0000313" key="2">
    <source>
        <dbReference type="Proteomes" id="UP000608890"/>
    </source>
</evidence>
<organism evidence="1 2">
    <name type="scientific">Micromonospora sonchi</name>
    <dbReference type="NCBI Taxonomy" id="1763543"/>
    <lineage>
        <taxon>Bacteria</taxon>
        <taxon>Bacillati</taxon>
        <taxon>Actinomycetota</taxon>
        <taxon>Actinomycetes</taxon>
        <taxon>Micromonosporales</taxon>
        <taxon>Micromonosporaceae</taxon>
        <taxon>Micromonospora</taxon>
    </lineage>
</organism>
<evidence type="ECO:0000313" key="1">
    <source>
        <dbReference type="EMBL" id="GGM26916.1"/>
    </source>
</evidence>
<accession>A0A917WT30</accession>
<reference evidence="1" key="1">
    <citation type="journal article" date="2014" name="Int. J. Syst. Evol. Microbiol.">
        <title>Complete genome sequence of Corynebacterium casei LMG S-19264T (=DSM 44701T), isolated from a smear-ripened cheese.</title>
        <authorList>
            <consortium name="US DOE Joint Genome Institute (JGI-PGF)"/>
            <person name="Walter F."/>
            <person name="Albersmeier A."/>
            <person name="Kalinowski J."/>
            <person name="Ruckert C."/>
        </authorList>
    </citation>
    <scope>NUCLEOTIDE SEQUENCE</scope>
    <source>
        <strain evidence="1">CGMCC 4.7312</strain>
    </source>
</reference>
<comment type="caution">
    <text evidence="1">The sequence shown here is derived from an EMBL/GenBank/DDBJ whole genome shotgun (WGS) entry which is preliminary data.</text>
</comment>
<dbReference type="EMBL" id="BMNB01000003">
    <property type="protein sequence ID" value="GGM26916.1"/>
    <property type="molecule type" value="Genomic_DNA"/>
</dbReference>
<reference evidence="1" key="2">
    <citation type="submission" date="2020-09" db="EMBL/GenBank/DDBJ databases">
        <authorList>
            <person name="Sun Q."/>
            <person name="Zhou Y."/>
        </authorList>
    </citation>
    <scope>NUCLEOTIDE SEQUENCE</scope>
    <source>
        <strain evidence="1">CGMCC 4.7312</strain>
    </source>
</reference>
<dbReference type="AlphaFoldDB" id="A0A917WT30"/>
<name>A0A917WT30_9ACTN</name>